<dbReference type="GO" id="GO:0004673">
    <property type="term" value="F:protein histidine kinase activity"/>
    <property type="evidence" value="ECO:0007669"/>
    <property type="project" value="UniProtKB-EC"/>
</dbReference>
<dbReference type="SMART" id="SM00304">
    <property type="entry name" value="HAMP"/>
    <property type="match status" value="1"/>
</dbReference>
<evidence type="ECO:0000256" key="14">
    <source>
        <dbReference type="RuleBase" id="RU364088"/>
    </source>
</evidence>
<reference evidence="17" key="1">
    <citation type="submission" date="2022-10" db="EMBL/GenBank/DDBJ databases">
        <title>Description of microaerobic benzene degrading bacteria.</title>
        <authorList>
            <person name="Bedics A."/>
            <person name="Tancsics A."/>
            <person name="Banerjee S."/>
        </authorList>
    </citation>
    <scope>NUCLEOTIDE SEQUENCE</scope>
    <source>
        <strain evidence="17">D2M1</strain>
    </source>
</reference>
<evidence type="ECO:0000256" key="9">
    <source>
        <dbReference type="ARBA" id="ARBA00022777"/>
    </source>
</evidence>
<dbReference type="PRINTS" id="PR00344">
    <property type="entry name" value="BCTRLSENSOR"/>
</dbReference>
<evidence type="ECO:0000256" key="11">
    <source>
        <dbReference type="ARBA" id="ARBA00022989"/>
    </source>
</evidence>
<sequence length="474" mass="52960">MRVGYSLTTRLTVFFTLASCVVLVGLGTLVAISIDQHFVELDRDALRDKIHLTREVIGKAQSPEDLQVRLDDVLHSHEGLYVSVLQGAQPLYSTPNFQFPQDLTTRTQTARLGVASWQTKDREYRGMSESVSLPGTTATPLQIWVALDIAHHKHFMQDLIWVLVGYVALATLVAGILGWWAAKNGLAPLRAMRSRAMAITAQRLDERMPTQEFPVEMADLATTLNEMLRRLKEGFDRLSEFSSDLAHELRTPINNLMTQTQVTLSQTRSPGEYRDILASNAEEYQRLARMIADMLFLAKADHGLILPSLEKIAVHDEAQALFDFYEALAEEKRVQLRLSGEAEISGDRLMLRRALSNLLSNAIRYTPSGEDVVVDIKGDLQGTTVNVLNTGLTIDEQMIPRLFDRFFRADKSRKQLDSDGAGLGLSITQAIVHAHRGHISVTSSHGKTCFSMFFPDGLSAVKHATQMDDHRKAH</sequence>
<dbReference type="NCBIfam" id="TIGR01386">
    <property type="entry name" value="cztS_silS_copS"/>
    <property type="match status" value="1"/>
</dbReference>
<keyword evidence="5" id="KW-0597">Phosphoprotein</keyword>
<dbReference type="CDD" id="cd06225">
    <property type="entry name" value="HAMP"/>
    <property type="match status" value="1"/>
</dbReference>
<keyword evidence="8 14" id="KW-0547">Nucleotide-binding</keyword>
<dbReference type="Pfam" id="PF00512">
    <property type="entry name" value="HisKA"/>
    <property type="match status" value="1"/>
</dbReference>
<evidence type="ECO:0000256" key="7">
    <source>
        <dbReference type="ARBA" id="ARBA00022692"/>
    </source>
</evidence>
<dbReference type="PANTHER" id="PTHR45436:SF15">
    <property type="entry name" value="SENSOR HISTIDINE KINASE CUSS"/>
    <property type="match status" value="1"/>
</dbReference>
<evidence type="ECO:0000256" key="8">
    <source>
        <dbReference type="ARBA" id="ARBA00022741"/>
    </source>
</evidence>
<keyword evidence="9 14" id="KW-0418">Kinase</keyword>
<dbReference type="InterPro" id="IPR005467">
    <property type="entry name" value="His_kinase_dom"/>
</dbReference>
<dbReference type="InterPro" id="IPR050428">
    <property type="entry name" value="TCS_sensor_his_kinase"/>
</dbReference>
<keyword evidence="4 14" id="KW-0997">Cell inner membrane</keyword>
<protein>
    <recommendedName>
        <fullName evidence="14">Sensor protein</fullName>
        <ecNumber evidence="14">2.7.13.3</ecNumber>
    </recommendedName>
</protein>
<dbReference type="PANTHER" id="PTHR45436">
    <property type="entry name" value="SENSOR HISTIDINE KINASE YKOH"/>
    <property type="match status" value="1"/>
</dbReference>
<dbReference type="InterPro" id="IPR004358">
    <property type="entry name" value="Sig_transdc_His_kin-like_C"/>
</dbReference>
<comment type="subcellular location">
    <subcellularLocation>
        <location evidence="2">Cell inner membrane</location>
        <topology evidence="2">Multi-pass membrane protein</topology>
    </subcellularLocation>
</comment>
<comment type="catalytic activity">
    <reaction evidence="1 14">
        <text>ATP + protein L-histidine = ADP + protein N-phospho-L-histidine.</text>
        <dbReference type="EC" id="2.7.13.3"/>
    </reaction>
</comment>
<keyword evidence="10 14" id="KW-0067">ATP-binding</keyword>
<dbReference type="Pfam" id="PF00672">
    <property type="entry name" value="HAMP"/>
    <property type="match status" value="1"/>
</dbReference>
<evidence type="ECO:0000256" key="13">
    <source>
        <dbReference type="ARBA" id="ARBA00023136"/>
    </source>
</evidence>
<gene>
    <name evidence="17" type="ORF">OIN59_23710</name>
</gene>
<evidence type="ECO:0000313" key="18">
    <source>
        <dbReference type="Proteomes" id="UP001148932"/>
    </source>
</evidence>
<feature type="transmembrane region" description="Helical" evidence="14">
    <location>
        <begin position="159"/>
        <end position="182"/>
    </location>
</feature>
<dbReference type="InterPro" id="IPR036890">
    <property type="entry name" value="HATPase_C_sf"/>
</dbReference>
<dbReference type="EC" id="2.7.13.3" evidence="14"/>
<keyword evidence="7 14" id="KW-0812">Transmembrane</keyword>
<keyword evidence="13 14" id="KW-0472">Membrane</keyword>
<dbReference type="Pfam" id="PF21085">
    <property type="entry name" value="CusS"/>
    <property type="match status" value="1"/>
</dbReference>
<accession>A0ABT5S3B0</accession>
<keyword evidence="18" id="KW-1185">Reference proteome</keyword>
<evidence type="ECO:0000256" key="3">
    <source>
        <dbReference type="ARBA" id="ARBA00022475"/>
    </source>
</evidence>
<dbReference type="Pfam" id="PF02518">
    <property type="entry name" value="HATPase_c"/>
    <property type="match status" value="1"/>
</dbReference>
<feature type="domain" description="HAMP" evidence="16">
    <location>
        <begin position="183"/>
        <end position="236"/>
    </location>
</feature>
<organism evidence="17 18">
    <name type="scientific">Acidovorax benzenivorans</name>
    <dbReference type="NCBI Taxonomy" id="2987520"/>
    <lineage>
        <taxon>Bacteria</taxon>
        <taxon>Pseudomonadati</taxon>
        <taxon>Pseudomonadota</taxon>
        <taxon>Betaproteobacteria</taxon>
        <taxon>Burkholderiales</taxon>
        <taxon>Comamonadaceae</taxon>
        <taxon>Acidovorax</taxon>
    </lineage>
</organism>
<feature type="transmembrane region" description="Helical" evidence="14">
    <location>
        <begin position="12"/>
        <end position="34"/>
    </location>
</feature>
<dbReference type="InterPro" id="IPR006290">
    <property type="entry name" value="CztS_silS_copS"/>
</dbReference>
<comment type="function">
    <text evidence="14">Member of a two-component regulatory system.</text>
</comment>
<keyword evidence="12 14" id="KW-0902">Two-component regulatory system</keyword>
<keyword evidence="11 14" id="KW-1133">Transmembrane helix</keyword>
<dbReference type="InterPro" id="IPR048590">
    <property type="entry name" value="CusS-like_sensor"/>
</dbReference>
<name>A0ABT5S3B0_9BURK</name>
<dbReference type="CDD" id="cd00082">
    <property type="entry name" value="HisKA"/>
    <property type="match status" value="1"/>
</dbReference>
<dbReference type="PROSITE" id="PS50885">
    <property type="entry name" value="HAMP"/>
    <property type="match status" value="1"/>
</dbReference>
<dbReference type="InterPro" id="IPR003661">
    <property type="entry name" value="HisK_dim/P_dom"/>
</dbReference>
<dbReference type="InterPro" id="IPR036097">
    <property type="entry name" value="HisK_dim/P_sf"/>
</dbReference>
<evidence type="ECO:0000256" key="12">
    <source>
        <dbReference type="ARBA" id="ARBA00023012"/>
    </source>
</evidence>
<dbReference type="RefSeq" id="WP_274114456.1">
    <property type="nucleotide sequence ID" value="NZ_JAPCKI010000023.1"/>
</dbReference>
<keyword evidence="6 14" id="KW-0808">Transferase</keyword>
<evidence type="ECO:0000256" key="4">
    <source>
        <dbReference type="ARBA" id="ARBA00022519"/>
    </source>
</evidence>
<evidence type="ECO:0000256" key="2">
    <source>
        <dbReference type="ARBA" id="ARBA00004429"/>
    </source>
</evidence>
<dbReference type="Gene3D" id="3.30.565.10">
    <property type="entry name" value="Histidine kinase-like ATPase, C-terminal domain"/>
    <property type="match status" value="1"/>
</dbReference>
<dbReference type="PROSITE" id="PS50109">
    <property type="entry name" value="HIS_KIN"/>
    <property type="match status" value="1"/>
</dbReference>
<feature type="domain" description="Histidine kinase" evidence="15">
    <location>
        <begin position="244"/>
        <end position="458"/>
    </location>
</feature>
<evidence type="ECO:0000313" key="17">
    <source>
        <dbReference type="EMBL" id="MDD2180453.1"/>
    </source>
</evidence>
<evidence type="ECO:0000259" key="16">
    <source>
        <dbReference type="PROSITE" id="PS50885"/>
    </source>
</evidence>
<dbReference type="SUPFAM" id="SSF55874">
    <property type="entry name" value="ATPase domain of HSP90 chaperone/DNA topoisomerase II/histidine kinase"/>
    <property type="match status" value="1"/>
</dbReference>
<dbReference type="InterPro" id="IPR003594">
    <property type="entry name" value="HATPase_dom"/>
</dbReference>
<proteinExistence type="predicted"/>
<dbReference type="EMBL" id="JAPCKI010000023">
    <property type="protein sequence ID" value="MDD2180453.1"/>
    <property type="molecule type" value="Genomic_DNA"/>
</dbReference>
<evidence type="ECO:0000256" key="5">
    <source>
        <dbReference type="ARBA" id="ARBA00022553"/>
    </source>
</evidence>
<dbReference type="SMART" id="SM00388">
    <property type="entry name" value="HisKA"/>
    <property type="match status" value="1"/>
</dbReference>
<evidence type="ECO:0000256" key="6">
    <source>
        <dbReference type="ARBA" id="ARBA00022679"/>
    </source>
</evidence>
<dbReference type="SMART" id="SM00387">
    <property type="entry name" value="HATPase_c"/>
    <property type="match status" value="1"/>
</dbReference>
<comment type="caution">
    <text evidence="17">The sequence shown here is derived from an EMBL/GenBank/DDBJ whole genome shotgun (WGS) entry which is preliminary data.</text>
</comment>
<evidence type="ECO:0000256" key="1">
    <source>
        <dbReference type="ARBA" id="ARBA00000085"/>
    </source>
</evidence>
<dbReference type="SUPFAM" id="SSF47384">
    <property type="entry name" value="Homodimeric domain of signal transducing histidine kinase"/>
    <property type="match status" value="1"/>
</dbReference>
<evidence type="ECO:0000256" key="10">
    <source>
        <dbReference type="ARBA" id="ARBA00022840"/>
    </source>
</evidence>
<dbReference type="Gene3D" id="1.10.287.130">
    <property type="match status" value="1"/>
</dbReference>
<dbReference type="Proteomes" id="UP001148932">
    <property type="component" value="Unassembled WGS sequence"/>
</dbReference>
<keyword evidence="3 14" id="KW-1003">Cell membrane</keyword>
<evidence type="ECO:0000259" key="15">
    <source>
        <dbReference type="PROSITE" id="PS50109"/>
    </source>
</evidence>
<dbReference type="Gene3D" id="6.10.340.10">
    <property type="match status" value="1"/>
</dbReference>
<dbReference type="InterPro" id="IPR003660">
    <property type="entry name" value="HAMP_dom"/>
</dbReference>